<organism evidence="6 7">
    <name type="scientific">Hypothenemus hampei</name>
    <name type="common">Coffee berry borer</name>
    <dbReference type="NCBI Taxonomy" id="57062"/>
    <lineage>
        <taxon>Eukaryota</taxon>
        <taxon>Metazoa</taxon>
        <taxon>Ecdysozoa</taxon>
        <taxon>Arthropoda</taxon>
        <taxon>Hexapoda</taxon>
        <taxon>Insecta</taxon>
        <taxon>Pterygota</taxon>
        <taxon>Neoptera</taxon>
        <taxon>Endopterygota</taxon>
        <taxon>Coleoptera</taxon>
        <taxon>Polyphaga</taxon>
        <taxon>Cucujiformia</taxon>
        <taxon>Curculionidae</taxon>
        <taxon>Scolytinae</taxon>
        <taxon>Hypothenemus</taxon>
    </lineage>
</organism>
<evidence type="ECO:0000259" key="2">
    <source>
        <dbReference type="Pfam" id="PF12017"/>
    </source>
</evidence>
<feature type="domain" description="Transposable element P transposase-like RNase H" evidence="3">
    <location>
        <begin position="172"/>
        <end position="306"/>
    </location>
</feature>
<accession>A0ABD1E4H0</accession>
<proteinExistence type="predicted"/>
<comment type="caution">
    <text evidence="6">The sequence shown here is derived from an EMBL/GenBank/DDBJ whole genome shotgun (WGS) entry which is preliminary data.</text>
</comment>
<evidence type="ECO:0000259" key="3">
    <source>
        <dbReference type="Pfam" id="PF21787"/>
    </source>
</evidence>
<dbReference type="InterPro" id="IPR048367">
    <property type="entry name" value="TNP-like_RNaseH_C"/>
</dbReference>
<dbReference type="Proteomes" id="UP001566132">
    <property type="component" value="Unassembled WGS sequence"/>
</dbReference>
<evidence type="ECO:0000313" key="6">
    <source>
        <dbReference type="EMBL" id="KAL1489478.1"/>
    </source>
</evidence>
<reference evidence="6 7" key="1">
    <citation type="submission" date="2024-05" db="EMBL/GenBank/DDBJ databases">
        <title>Genetic variation in Jamaican populations of the coffee berry borer (Hypothenemus hampei).</title>
        <authorList>
            <person name="Errbii M."/>
            <person name="Myrie A."/>
        </authorList>
    </citation>
    <scope>NUCLEOTIDE SEQUENCE [LARGE SCALE GENOMIC DNA]</scope>
    <source>
        <strain evidence="6">JA-Hopewell-2020-01-JO</strain>
        <tissue evidence="6">Whole body</tissue>
    </source>
</reference>
<keyword evidence="7" id="KW-1185">Reference proteome</keyword>
<evidence type="ECO:0000256" key="1">
    <source>
        <dbReference type="SAM" id="MobiDB-lite"/>
    </source>
</evidence>
<protein>
    <recommendedName>
        <fullName evidence="8">Transposable element P transposase</fullName>
    </recommendedName>
</protein>
<sequence length="789" mass="88904">MMDLIQPGTSRTNQHATKYEVTVQTQAPEPSTSKILSPKNKKSVFRKIENITQSPRKMKLISLVKSKESQIRQLKKLCRKRKNDIKSLTSLDDSAVVRNLFAGMSQTTSDFLISQLRCAKRSPRGRRWTVEEKAMALALYKRSPSAYNFLRKLVALPSKRTILALLEKVPFETGINEHIFHHINDCISTEKDRFVALLFDEIDIKENLQYDKKKGRIYGFEDYGFNVKSRPKHANKALVFMVCGLGDNKWKQPIAYYFSSGGCSSKVIKGVIEDVLLACQNLAKLEVVTTICDMGTPNVKAVSDLGATAQKPFFYFNGKKVFVMFDPPHLLKRTASLFRQYDISIEVEVAGQKSRMEARFEDIRTAYKIDCATPMAFRSLHKIKQDHLAPKVKYSMKVNIAAQIMSHSVAAYIYTLTGHNEFEERVIATATFVQQVNDIFDSVNGNRLRQASDGGNLLRCRATAESGHMEFWAKALEEVQGWEFQRRTKTGLLKSMPPCQKGWITSLNAIMGIWEYLKSRGFDSLKTRSLNQDPLENTFGNVRAGCGRADNPTAAQFISSLKTQIINGLSSRPLGGNCEEDEASLLSNLHNFLRTGNDSAEHNKEDKETVGHTPQSSEHGILPNIAEQITDAVVTGQLATLSVAYVSGFVCKFAYLGTGKCPQCANSLMGSPEEPHNVFIQNKEFSITTHHLIYPSVELVVAIGQAATIIENFLNVSPQIKNISSVLTSRLMSNVSFEFIKCEQHKNYLVHEILKATINISIPWWCKRKNCDLRDKTDQKKKIKKFKHI</sequence>
<dbReference type="InterPro" id="IPR021896">
    <property type="entry name" value="THAP9-like_HTH"/>
</dbReference>
<dbReference type="Pfam" id="PF12017">
    <property type="entry name" value="Tnp_P_element"/>
    <property type="match status" value="1"/>
</dbReference>
<evidence type="ECO:0000259" key="5">
    <source>
        <dbReference type="Pfam" id="PF21789"/>
    </source>
</evidence>
<dbReference type="Pfam" id="PF21789">
    <property type="entry name" value="TNP-like_RNaseH_C"/>
    <property type="match status" value="1"/>
</dbReference>
<name>A0ABD1E4H0_HYPHA</name>
<dbReference type="InterPro" id="IPR048366">
    <property type="entry name" value="TNP-like_GBD"/>
</dbReference>
<feature type="domain" description="Transposable element P transposase-like GTP-binding insertion" evidence="4">
    <location>
        <begin position="357"/>
        <end position="448"/>
    </location>
</feature>
<feature type="domain" description="Transposable element P transposase-like RNase H C-terminal" evidence="5">
    <location>
        <begin position="530"/>
        <end position="559"/>
    </location>
</feature>
<evidence type="ECO:0000313" key="7">
    <source>
        <dbReference type="Proteomes" id="UP001566132"/>
    </source>
</evidence>
<feature type="compositionally biased region" description="Basic and acidic residues" evidence="1">
    <location>
        <begin position="599"/>
        <end position="610"/>
    </location>
</feature>
<dbReference type="Pfam" id="PF21788">
    <property type="entry name" value="TNP-like_GBD"/>
    <property type="match status" value="1"/>
</dbReference>
<feature type="domain" description="THAP9-like helix-turn-helix" evidence="2">
    <location>
        <begin position="106"/>
        <end position="162"/>
    </location>
</feature>
<gene>
    <name evidence="6" type="ORF">ABEB36_014366</name>
</gene>
<feature type="region of interest" description="Disordered" evidence="1">
    <location>
        <begin position="596"/>
        <end position="619"/>
    </location>
</feature>
<evidence type="ECO:0008006" key="8">
    <source>
        <dbReference type="Google" id="ProtNLM"/>
    </source>
</evidence>
<evidence type="ECO:0000259" key="4">
    <source>
        <dbReference type="Pfam" id="PF21788"/>
    </source>
</evidence>
<dbReference type="InterPro" id="IPR048365">
    <property type="entry name" value="TNP-like_RNaseH_N"/>
</dbReference>
<dbReference type="Pfam" id="PF21787">
    <property type="entry name" value="TNP-like_RNaseH_N"/>
    <property type="match status" value="1"/>
</dbReference>
<dbReference type="AlphaFoldDB" id="A0ABD1E4H0"/>
<dbReference type="EMBL" id="JBDJPC010000012">
    <property type="protein sequence ID" value="KAL1489478.1"/>
    <property type="molecule type" value="Genomic_DNA"/>
</dbReference>